<proteinExistence type="predicted"/>
<reference evidence="1 2" key="1">
    <citation type="submission" date="2010-08" db="EMBL/GenBank/DDBJ databases">
        <authorList>
            <person name="Weinstock G."/>
            <person name="Sodergren E."/>
            <person name="Clifton S."/>
            <person name="Fulton L."/>
            <person name="Fulton B."/>
            <person name="Courtney L."/>
            <person name="Fronick C."/>
            <person name="Harrison M."/>
            <person name="Strong C."/>
            <person name="Farmer C."/>
            <person name="Delahaunty K."/>
            <person name="Markovic C."/>
            <person name="Hall O."/>
            <person name="Minx P."/>
            <person name="Tomlinson C."/>
            <person name="Mitreva M."/>
            <person name="Hou S."/>
            <person name="Chen J."/>
            <person name="Wollam A."/>
            <person name="Pepin K.H."/>
            <person name="Johnson M."/>
            <person name="Bhonagiri V."/>
            <person name="Zhang X."/>
            <person name="Suruliraj S."/>
            <person name="Warren W."/>
            <person name="Chinwalla A."/>
            <person name="Mardis E.R."/>
            <person name="Wilson R.K."/>
        </authorList>
    </citation>
    <scope>NUCLEOTIDE SEQUENCE [LARGE SCALE GENOMIC DNA]</scope>
    <source>
        <strain evidence="1 2">F0359</strain>
    </source>
</reference>
<name>E2ZCU7_9FIRM</name>
<dbReference type="eggNOG" id="ENOG502Z7NP">
    <property type="taxonomic scope" value="Bacteria"/>
</dbReference>
<dbReference type="STRING" id="706434.HMPREF9429_01051"/>
<comment type="caution">
    <text evidence="1">The sequence shown here is derived from an EMBL/GenBank/DDBJ whole genome shotgun (WGS) entry which is preliminary data.</text>
</comment>
<protein>
    <submittedName>
        <fullName evidence="1">Uncharacterized protein</fullName>
    </submittedName>
</protein>
<dbReference type="EMBL" id="AECS01000037">
    <property type="protein sequence ID" value="EFQ03868.1"/>
    <property type="molecule type" value="Genomic_DNA"/>
</dbReference>
<evidence type="ECO:0000313" key="1">
    <source>
        <dbReference type="EMBL" id="EFQ03868.1"/>
    </source>
</evidence>
<evidence type="ECO:0000313" key="2">
    <source>
        <dbReference type="Proteomes" id="UP000003195"/>
    </source>
</evidence>
<dbReference type="HOGENOM" id="CLU_629798_0_0_9"/>
<dbReference type="AlphaFoldDB" id="E2ZCU7"/>
<organism evidence="1 2">
    <name type="scientific">Megasphaera micronuciformis F0359</name>
    <dbReference type="NCBI Taxonomy" id="706434"/>
    <lineage>
        <taxon>Bacteria</taxon>
        <taxon>Bacillati</taxon>
        <taxon>Bacillota</taxon>
        <taxon>Negativicutes</taxon>
        <taxon>Veillonellales</taxon>
        <taxon>Veillonellaceae</taxon>
        <taxon>Megasphaera</taxon>
    </lineage>
</organism>
<sequence>MAAKRISASIETVGRRVLLDRDDGEVGRNADTYNRMMNDIMDRVLIGYTVENLTLRPGERTEVDVVVRPWGNTIETVSLNLDFGALSPLAENMAKEDVQGAQNLVENVLVGLPEDALDWAGGAVKDVLESELERQIPEFYPHVIITPGKTAKVDVYFLPKLPVVRNVNVKVETENIPRVVFYDTRKHMETRYAGLQGLPVAFIRRHEKDIQEDVSRTVSDQWVVEKYKLRVEPQLTVGENLDIRLKSLTDFYDIQASAYIDMRRDGDKRRGKKDEDTVAKVHIGRKFGSGHELFGEVEFKPSTLKWNLIPGYFYRFSDKTSLGYQFETEDKSHHLWLKQKLAGRWSLRFDWDISNHDEELGINYRLHDYVGLEYIVSEHDQWLRVIGYL</sequence>
<dbReference type="RefSeq" id="WP_006942133.1">
    <property type="nucleotide sequence ID" value="NZ_GL538208.1"/>
</dbReference>
<accession>E2ZCU7</accession>
<gene>
    <name evidence="1" type="ORF">HMPREF9429_01051</name>
</gene>
<keyword evidence="2" id="KW-1185">Reference proteome</keyword>
<dbReference type="Proteomes" id="UP000003195">
    <property type="component" value="Unassembled WGS sequence"/>
</dbReference>